<reference evidence="1 2" key="1">
    <citation type="submission" date="2019-06" db="EMBL/GenBank/DDBJ databases">
        <title>New taxonomy in bacterial strain CC-CFT640, isolated from vineyard.</title>
        <authorList>
            <person name="Lin S.-Y."/>
            <person name="Tsai C.-F."/>
            <person name="Young C.-C."/>
        </authorList>
    </citation>
    <scope>NUCLEOTIDE SEQUENCE [LARGE SCALE GENOMIC DNA]</scope>
    <source>
        <strain evidence="1 2">CC-CFT640</strain>
    </source>
</reference>
<evidence type="ECO:0000313" key="2">
    <source>
        <dbReference type="Proteomes" id="UP000321638"/>
    </source>
</evidence>
<gene>
    <name evidence="1" type="ORF">FHP25_24905</name>
</gene>
<proteinExistence type="predicted"/>
<protein>
    <submittedName>
        <fullName evidence="1">Uncharacterized protein</fullName>
    </submittedName>
</protein>
<accession>A0A5C8PFF9</accession>
<sequence length="112" mass="12043">MTCEPYTVRVRHGLEFTDGRPIGVVYLVDRRDPLVEITHALPVCEAHVLASALCFASAIGMDPVRAQVRDRDGHVIEVTMPEAAVAPAVLTIYRHADAASILAAGSHREASA</sequence>
<dbReference type="EMBL" id="VDUZ01000032">
    <property type="protein sequence ID" value="TXL72538.1"/>
    <property type="molecule type" value="Genomic_DNA"/>
</dbReference>
<keyword evidence="2" id="KW-1185">Reference proteome</keyword>
<comment type="caution">
    <text evidence="1">The sequence shown here is derived from an EMBL/GenBank/DDBJ whole genome shotgun (WGS) entry which is preliminary data.</text>
</comment>
<dbReference type="RefSeq" id="WP_147849697.1">
    <property type="nucleotide sequence ID" value="NZ_VDUZ01000032.1"/>
</dbReference>
<dbReference type="Proteomes" id="UP000321638">
    <property type="component" value="Unassembled WGS sequence"/>
</dbReference>
<name>A0A5C8PFF9_9HYPH</name>
<evidence type="ECO:0000313" key="1">
    <source>
        <dbReference type="EMBL" id="TXL72538.1"/>
    </source>
</evidence>
<dbReference type="AlphaFoldDB" id="A0A5C8PFF9"/>
<organism evidence="1 2">
    <name type="scientific">Vineibacter terrae</name>
    <dbReference type="NCBI Taxonomy" id="2586908"/>
    <lineage>
        <taxon>Bacteria</taxon>
        <taxon>Pseudomonadati</taxon>
        <taxon>Pseudomonadota</taxon>
        <taxon>Alphaproteobacteria</taxon>
        <taxon>Hyphomicrobiales</taxon>
        <taxon>Vineibacter</taxon>
    </lineage>
</organism>